<proteinExistence type="predicted"/>
<dbReference type="InterPro" id="IPR001387">
    <property type="entry name" value="Cro/C1-type_HTH"/>
</dbReference>
<protein>
    <recommendedName>
        <fullName evidence="1">HTH cro/C1-type domain-containing protein</fullName>
    </recommendedName>
</protein>
<dbReference type="GO" id="GO:0003677">
    <property type="term" value="F:DNA binding"/>
    <property type="evidence" value="ECO:0007669"/>
    <property type="project" value="InterPro"/>
</dbReference>
<reference evidence="2 3" key="1">
    <citation type="submission" date="2013-05" db="EMBL/GenBank/DDBJ databases">
        <title>Complete genome sequence of Bacillus thuringiensis YBT-1518, a typical strain with high toxicity to nematode.</title>
        <authorList>
            <person name="Wang P."/>
            <person name="Zhang C."/>
            <person name="Guo M."/>
            <person name="Guo S."/>
            <person name="Zhu Y."/>
            <person name="Zheng J."/>
            <person name="Zhu L."/>
            <person name="Ruan L."/>
            <person name="Peng D."/>
            <person name="Sun M."/>
        </authorList>
    </citation>
    <scope>NUCLEOTIDE SEQUENCE [LARGE SCALE GENOMIC DNA]</scope>
    <source>
        <strain evidence="2 3">YBT-1518</strain>
    </source>
</reference>
<dbReference type="Gene3D" id="1.10.260.40">
    <property type="entry name" value="lambda repressor-like DNA-binding domains"/>
    <property type="match status" value="1"/>
</dbReference>
<name>A0A9W3KBQ1_BACTU</name>
<accession>A0A9W3KBQ1</accession>
<dbReference type="PROSITE" id="PS50943">
    <property type="entry name" value="HTH_CROC1"/>
    <property type="match status" value="1"/>
</dbReference>
<sequence>MGATFGKKVKTWLIINDMKQKDLAEMLNISNPYLSDILLGKREGKKVKEKITKILEIKEAS</sequence>
<dbReference type="AlphaFoldDB" id="A0A9W3KBQ1"/>
<feature type="domain" description="HTH cro/C1-type" evidence="1">
    <location>
        <begin position="9"/>
        <end position="61"/>
    </location>
</feature>
<dbReference type="EMBL" id="CP005935">
    <property type="protein sequence ID" value="AHA69928.1"/>
    <property type="molecule type" value="Genomic_DNA"/>
</dbReference>
<dbReference type="SUPFAM" id="SSF47413">
    <property type="entry name" value="lambda repressor-like DNA-binding domains"/>
    <property type="match status" value="1"/>
</dbReference>
<organism evidence="2 3">
    <name type="scientific">Bacillus thuringiensis YBT-1518</name>
    <dbReference type="NCBI Taxonomy" id="529122"/>
    <lineage>
        <taxon>Bacteria</taxon>
        <taxon>Bacillati</taxon>
        <taxon>Bacillota</taxon>
        <taxon>Bacilli</taxon>
        <taxon>Bacillales</taxon>
        <taxon>Bacillaceae</taxon>
        <taxon>Bacillus</taxon>
        <taxon>Bacillus cereus group</taxon>
    </lineage>
</organism>
<dbReference type="RefSeq" id="WP_023521057.1">
    <property type="nucleotide sequence ID" value="NC_022873.1"/>
</dbReference>
<gene>
    <name evidence="2" type="ORF">YBT1518_03535</name>
</gene>
<dbReference type="Pfam" id="PF01381">
    <property type="entry name" value="HTH_3"/>
    <property type="match status" value="1"/>
</dbReference>
<evidence type="ECO:0000313" key="2">
    <source>
        <dbReference type="EMBL" id="AHA69928.1"/>
    </source>
</evidence>
<evidence type="ECO:0000259" key="1">
    <source>
        <dbReference type="PROSITE" id="PS50943"/>
    </source>
</evidence>
<dbReference type="KEGG" id="bthu:YBT1518_03535"/>
<evidence type="ECO:0000313" key="3">
    <source>
        <dbReference type="Proteomes" id="UP000018566"/>
    </source>
</evidence>
<dbReference type="InterPro" id="IPR010982">
    <property type="entry name" value="Lambda_DNA-bd_dom_sf"/>
</dbReference>
<dbReference type="CDD" id="cd00093">
    <property type="entry name" value="HTH_XRE"/>
    <property type="match status" value="1"/>
</dbReference>
<dbReference type="Proteomes" id="UP000018566">
    <property type="component" value="Chromosome"/>
</dbReference>